<dbReference type="PROSITE" id="PS50943">
    <property type="entry name" value="HTH_CROC1"/>
    <property type="match status" value="1"/>
</dbReference>
<sequence length="273" mass="30765">MGQKPGGRGRDSNRGGPVDVCVPELPATLRQIRDQKNLSRATAYKCSGVAPSYIYQIESGLRQPSLTKLDCLINAYELDEDQARYVRDLRSPPVDLEPEEELRRRVTSDAGFSAHLQDMQNRGMPGAYMTPLFNVLMCNDLLRSVLPGIDEAGSILVWQFSPVAKELQVYWEREAVRAVATAKGVLARHRHAEHAQRLLRKMSCNNDFRRIWESNIDVSYGRDSTDLKYFRVRGSDEIVGYSLTLSAVPETSDLVLLNVVRKQSERRPGSLAE</sequence>
<dbReference type="Pfam" id="PF13560">
    <property type="entry name" value="HTH_31"/>
    <property type="match status" value="1"/>
</dbReference>
<dbReference type="SMART" id="SM00530">
    <property type="entry name" value="HTH_XRE"/>
    <property type="match status" value="1"/>
</dbReference>
<keyword evidence="3" id="KW-1185">Reference proteome</keyword>
<dbReference type="SUPFAM" id="SSF47413">
    <property type="entry name" value="lambda repressor-like DNA-binding domains"/>
    <property type="match status" value="1"/>
</dbReference>
<dbReference type="InterPro" id="IPR041413">
    <property type="entry name" value="MLTR_LBD"/>
</dbReference>
<protein>
    <submittedName>
        <fullName evidence="2">Helix-turn-helix domain-containing protein</fullName>
    </submittedName>
</protein>
<dbReference type="Proteomes" id="UP001601948">
    <property type="component" value="Unassembled WGS sequence"/>
</dbReference>
<dbReference type="Pfam" id="PF17765">
    <property type="entry name" value="MLTR_LBD"/>
    <property type="match status" value="1"/>
</dbReference>
<dbReference type="EMBL" id="JBIAPI010000002">
    <property type="protein sequence ID" value="MFF3224067.1"/>
    <property type="molecule type" value="Genomic_DNA"/>
</dbReference>
<dbReference type="Gene3D" id="3.30.450.180">
    <property type="match status" value="1"/>
</dbReference>
<proteinExistence type="predicted"/>
<name>A0ABW6QS56_9NOCA</name>
<feature type="domain" description="HTH cro/C1-type" evidence="1">
    <location>
        <begin position="29"/>
        <end position="83"/>
    </location>
</feature>
<evidence type="ECO:0000313" key="2">
    <source>
        <dbReference type="EMBL" id="MFF3224067.1"/>
    </source>
</evidence>
<evidence type="ECO:0000313" key="3">
    <source>
        <dbReference type="Proteomes" id="UP001601948"/>
    </source>
</evidence>
<dbReference type="CDD" id="cd00093">
    <property type="entry name" value="HTH_XRE"/>
    <property type="match status" value="1"/>
</dbReference>
<dbReference type="Gene3D" id="1.10.260.40">
    <property type="entry name" value="lambda repressor-like DNA-binding domains"/>
    <property type="match status" value="1"/>
</dbReference>
<evidence type="ECO:0000259" key="1">
    <source>
        <dbReference type="PROSITE" id="PS50943"/>
    </source>
</evidence>
<organism evidence="2 3">
    <name type="scientific">Nocardia suismassiliense</name>
    <dbReference type="NCBI Taxonomy" id="2077092"/>
    <lineage>
        <taxon>Bacteria</taxon>
        <taxon>Bacillati</taxon>
        <taxon>Actinomycetota</taxon>
        <taxon>Actinomycetes</taxon>
        <taxon>Mycobacteriales</taxon>
        <taxon>Nocardiaceae</taxon>
        <taxon>Nocardia</taxon>
    </lineage>
</organism>
<gene>
    <name evidence="2" type="ORF">ACFYV7_14845</name>
</gene>
<dbReference type="InterPro" id="IPR001387">
    <property type="entry name" value="Cro/C1-type_HTH"/>
</dbReference>
<dbReference type="RefSeq" id="WP_387717382.1">
    <property type="nucleotide sequence ID" value="NZ_JBIAPI010000002.1"/>
</dbReference>
<reference evidence="2 3" key="1">
    <citation type="submission" date="2024-10" db="EMBL/GenBank/DDBJ databases">
        <title>The Natural Products Discovery Center: Release of the First 8490 Sequenced Strains for Exploring Actinobacteria Biosynthetic Diversity.</title>
        <authorList>
            <person name="Kalkreuter E."/>
            <person name="Kautsar S.A."/>
            <person name="Yang D."/>
            <person name="Bader C.D."/>
            <person name="Teijaro C.N."/>
            <person name="Fluegel L."/>
            <person name="Davis C.M."/>
            <person name="Simpson J.R."/>
            <person name="Lauterbach L."/>
            <person name="Steele A.D."/>
            <person name="Gui C."/>
            <person name="Meng S."/>
            <person name="Li G."/>
            <person name="Viehrig K."/>
            <person name="Ye F."/>
            <person name="Su P."/>
            <person name="Kiefer A.F."/>
            <person name="Nichols A."/>
            <person name="Cepeda A.J."/>
            <person name="Yan W."/>
            <person name="Fan B."/>
            <person name="Jiang Y."/>
            <person name="Adhikari A."/>
            <person name="Zheng C.-J."/>
            <person name="Schuster L."/>
            <person name="Cowan T.M."/>
            <person name="Smanski M.J."/>
            <person name="Chevrette M.G."/>
            <person name="De Carvalho L.P.S."/>
            <person name="Shen B."/>
        </authorList>
    </citation>
    <scope>NUCLEOTIDE SEQUENCE [LARGE SCALE GENOMIC DNA]</scope>
    <source>
        <strain evidence="2 3">NPDC003040</strain>
    </source>
</reference>
<comment type="caution">
    <text evidence="2">The sequence shown here is derived from an EMBL/GenBank/DDBJ whole genome shotgun (WGS) entry which is preliminary data.</text>
</comment>
<accession>A0ABW6QS56</accession>
<dbReference type="InterPro" id="IPR010982">
    <property type="entry name" value="Lambda_DNA-bd_dom_sf"/>
</dbReference>